<comment type="caution">
    <text evidence="2">The sequence shown here is derived from an EMBL/GenBank/DDBJ whole genome shotgun (WGS) entry which is preliminary data.</text>
</comment>
<feature type="compositionally biased region" description="Low complexity" evidence="1">
    <location>
        <begin position="130"/>
        <end position="142"/>
    </location>
</feature>
<gene>
    <name evidence="2" type="ORF">A2606_04000</name>
</gene>
<name>A0A1F8HRJ9_9BACT</name>
<feature type="compositionally biased region" description="Polar residues" evidence="1">
    <location>
        <begin position="150"/>
        <end position="160"/>
    </location>
</feature>
<proteinExistence type="predicted"/>
<feature type="region of interest" description="Disordered" evidence="1">
    <location>
        <begin position="124"/>
        <end position="160"/>
    </location>
</feature>
<sequence>MEYNEQTEKIIIKALELLEKGEPIPKILNLLAPSGVEGFPENKNELEELFQTLTTVQTAKHAIHPPKKLLYKIISQIPDERTEHQENHSPSFGFAPWFKFAVPVAMIAVLVSVFYSKLLPEESQKTAELTTTPAPAVSAPAITDKEKNKTTSPSPEPTSLATDNLDALIDEAIALADNQQFAQNEDADVSFINSDDQALDNLGQFYNEEEL</sequence>
<dbReference type="AlphaFoldDB" id="A0A1F8HRJ9"/>
<evidence type="ECO:0000313" key="3">
    <source>
        <dbReference type="Proteomes" id="UP000178043"/>
    </source>
</evidence>
<organism evidence="2 3">
    <name type="scientific">Candidatus Yanofskybacteria bacterium RIFOXYD1_FULL_42_10</name>
    <dbReference type="NCBI Taxonomy" id="1802718"/>
    <lineage>
        <taxon>Bacteria</taxon>
        <taxon>Candidatus Yanofskyibacteriota</taxon>
    </lineage>
</organism>
<evidence type="ECO:0000256" key="1">
    <source>
        <dbReference type="SAM" id="MobiDB-lite"/>
    </source>
</evidence>
<dbReference type="Proteomes" id="UP000178043">
    <property type="component" value="Unassembled WGS sequence"/>
</dbReference>
<reference evidence="2 3" key="1">
    <citation type="journal article" date="2016" name="Nat. Commun.">
        <title>Thousands of microbial genomes shed light on interconnected biogeochemical processes in an aquifer system.</title>
        <authorList>
            <person name="Anantharaman K."/>
            <person name="Brown C.T."/>
            <person name="Hug L.A."/>
            <person name="Sharon I."/>
            <person name="Castelle C.J."/>
            <person name="Probst A.J."/>
            <person name="Thomas B.C."/>
            <person name="Singh A."/>
            <person name="Wilkins M.J."/>
            <person name="Karaoz U."/>
            <person name="Brodie E.L."/>
            <person name="Williams K.H."/>
            <person name="Hubbard S.S."/>
            <person name="Banfield J.F."/>
        </authorList>
    </citation>
    <scope>NUCLEOTIDE SEQUENCE [LARGE SCALE GENOMIC DNA]</scope>
</reference>
<accession>A0A1F8HRJ9</accession>
<protein>
    <submittedName>
        <fullName evidence="2">Uncharacterized protein</fullName>
    </submittedName>
</protein>
<dbReference type="EMBL" id="MGLG01000052">
    <property type="protein sequence ID" value="OGN39748.1"/>
    <property type="molecule type" value="Genomic_DNA"/>
</dbReference>
<evidence type="ECO:0000313" key="2">
    <source>
        <dbReference type="EMBL" id="OGN39748.1"/>
    </source>
</evidence>